<dbReference type="GO" id="GO:0000155">
    <property type="term" value="F:phosphorelay sensor kinase activity"/>
    <property type="evidence" value="ECO:0007669"/>
    <property type="project" value="InterPro"/>
</dbReference>
<keyword evidence="9" id="KW-0472">Membrane</keyword>
<accession>A0A4Q7J3F5</accession>
<feature type="transmembrane region" description="Helical" evidence="9">
    <location>
        <begin position="124"/>
        <end position="144"/>
    </location>
</feature>
<dbReference type="PANTHER" id="PTHR24421">
    <property type="entry name" value="NITRATE/NITRITE SENSOR PROTEIN NARX-RELATED"/>
    <property type="match status" value="1"/>
</dbReference>
<feature type="transmembrane region" description="Helical" evidence="9">
    <location>
        <begin position="39"/>
        <end position="62"/>
    </location>
</feature>
<dbReference type="AlphaFoldDB" id="A0A4Q7J3F5"/>
<keyword evidence="7" id="KW-0067">ATP-binding</keyword>
<evidence type="ECO:0000256" key="1">
    <source>
        <dbReference type="ARBA" id="ARBA00000085"/>
    </source>
</evidence>
<keyword evidence="9" id="KW-0812">Transmembrane</keyword>
<dbReference type="GO" id="GO:0046983">
    <property type="term" value="F:protein dimerization activity"/>
    <property type="evidence" value="ECO:0007669"/>
    <property type="project" value="InterPro"/>
</dbReference>
<organism evidence="12 13">
    <name type="scientific">Amycolatopsis suaedae</name>
    <dbReference type="NCBI Taxonomy" id="2510978"/>
    <lineage>
        <taxon>Bacteria</taxon>
        <taxon>Bacillati</taxon>
        <taxon>Actinomycetota</taxon>
        <taxon>Actinomycetes</taxon>
        <taxon>Pseudonocardiales</taxon>
        <taxon>Pseudonocardiaceae</taxon>
        <taxon>Amycolatopsis</taxon>
    </lineage>
</organism>
<name>A0A4Q7J3F5_9PSEU</name>
<dbReference type="OrthoDB" id="227596at2"/>
<dbReference type="RefSeq" id="WP_130477812.1">
    <property type="nucleotide sequence ID" value="NZ_SFCC01000012.1"/>
</dbReference>
<protein>
    <recommendedName>
        <fullName evidence="2">histidine kinase</fullName>
        <ecNumber evidence="2">2.7.13.3</ecNumber>
    </recommendedName>
</protein>
<feature type="transmembrane region" description="Helical" evidence="9">
    <location>
        <begin position="68"/>
        <end position="87"/>
    </location>
</feature>
<dbReference type="GO" id="GO:0005524">
    <property type="term" value="F:ATP binding"/>
    <property type="evidence" value="ECO:0007669"/>
    <property type="project" value="UniProtKB-KW"/>
</dbReference>
<comment type="catalytic activity">
    <reaction evidence="1">
        <text>ATP + protein L-histidine = ADP + protein N-phospho-L-histidine.</text>
        <dbReference type="EC" id="2.7.13.3"/>
    </reaction>
</comment>
<evidence type="ECO:0000256" key="7">
    <source>
        <dbReference type="ARBA" id="ARBA00022840"/>
    </source>
</evidence>
<evidence type="ECO:0000259" key="11">
    <source>
        <dbReference type="Pfam" id="PF07730"/>
    </source>
</evidence>
<feature type="domain" description="Signal transduction histidine kinase subgroup 3 dimerisation and phosphoacceptor" evidence="11">
    <location>
        <begin position="205"/>
        <end position="270"/>
    </location>
</feature>
<dbReference type="SUPFAM" id="SSF55874">
    <property type="entry name" value="ATPase domain of HSP90 chaperone/DNA topoisomerase II/histidine kinase"/>
    <property type="match status" value="1"/>
</dbReference>
<evidence type="ECO:0000256" key="4">
    <source>
        <dbReference type="ARBA" id="ARBA00022679"/>
    </source>
</evidence>
<dbReference type="InterPro" id="IPR036890">
    <property type="entry name" value="HATPase_C_sf"/>
</dbReference>
<dbReference type="EC" id="2.7.13.3" evidence="2"/>
<evidence type="ECO:0000256" key="8">
    <source>
        <dbReference type="ARBA" id="ARBA00023012"/>
    </source>
</evidence>
<evidence type="ECO:0000313" key="13">
    <source>
        <dbReference type="Proteomes" id="UP000292003"/>
    </source>
</evidence>
<dbReference type="Proteomes" id="UP000292003">
    <property type="component" value="Unassembled WGS sequence"/>
</dbReference>
<keyword evidence="13" id="KW-1185">Reference proteome</keyword>
<reference evidence="12 13" key="1">
    <citation type="submission" date="2019-02" db="EMBL/GenBank/DDBJ databases">
        <title>Draft genome sequence of Amycolatopsis sp. 8-3EHSu isolated from roots of Suaeda maritima.</title>
        <authorList>
            <person name="Duangmal K."/>
            <person name="Chantavorakit T."/>
        </authorList>
    </citation>
    <scope>NUCLEOTIDE SEQUENCE [LARGE SCALE GENOMIC DNA]</scope>
    <source>
        <strain evidence="12 13">8-3EHSu</strain>
    </source>
</reference>
<dbReference type="Pfam" id="PF07730">
    <property type="entry name" value="HisKA_3"/>
    <property type="match status" value="1"/>
</dbReference>
<dbReference type="InterPro" id="IPR003594">
    <property type="entry name" value="HATPase_dom"/>
</dbReference>
<dbReference type="CDD" id="cd16917">
    <property type="entry name" value="HATPase_UhpB-NarQ-NarX-like"/>
    <property type="match status" value="1"/>
</dbReference>
<keyword evidence="9" id="KW-1133">Transmembrane helix</keyword>
<evidence type="ECO:0000256" key="6">
    <source>
        <dbReference type="ARBA" id="ARBA00022777"/>
    </source>
</evidence>
<evidence type="ECO:0000256" key="5">
    <source>
        <dbReference type="ARBA" id="ARBA00022741"/>
    </source>
</evidence>
<gene>
    <name evidence="12" type="ORF">EWH70_24400</name>
</gene>
<evidence type="ECO:0000256" key="9">
    <source>
        <dbReference type="SAM" id="Phobius"/>
    </source>
</evidence>
<evidence type="ECO:0000256" key="3">
    <source>
        <dbReference type="ARBA" id="ARBA00022553"/>
    </source>
</evidence>
<feature type="transmembrane region" description="Helical" evidence="9">
    <location>
        <begin position="156"/>
        <end position="175"/>
    </location>
</feature>
<keyword evidence="5" id="KW-0547">Nucleotide-binding</keyword>
<evidence type="ECO:0000256" key="2">
    <source>
        <dbReference type="ARBA" id="ARBA00012438"/>
    </source>
</evidence>
<dbReference type="Gene3D" id="3.30.565.10">
    <property type="entry name" value="Histidine kinase-like ATPase, C-terminal domain"/>
    <property type="match status" value="1"/>
</dbReference>
<comment type="caution">
    <text evidence="12">The sequence shown here is derived from an EMBL/GenBank/DDBJ whole genome shotgun (WGS) entry which is preliminary data.</text>
</comment>
<feature type="transmembrane region" description="Helical" evidence="9">
    <location>
        <begin position="94"/>
        <end position="118"/>
    </location>
</feature>
<dbReference type="Gene3D" id="1.20.5.1930">
    <property type="match status" value="1"/>
</dbReference>
<keyword evidence="8" id="KW-0902">Two-component regulatory system</keyword>
<sequence>MGAIVGRAARAAFVWLSELDRARVYEQPAGSSGRSARDWVADVGCVALAVAWAVPLIVWFAAQNAGAGPLEVVSVVLGVASCALLWVRRQWPVPVALIMLPIGLISPLAIVSTSIAIFTVAVHASVWMTVALTVAHTVTAALYYQVWGQELTLTRLLMAALITTALSSWGMFIGVRRRLLDSLRDKARRTEEDALARADQARRAERTRIAREMHDIVAHRISMVSLHAGALEFRKDLDRETIDRTLALIRTSAHQAMIELRGAIGVLRQRGDHDEFDGGLLSRPSMAGLPALIAEAAEAGIEVIAEFDPARFAEVGGSSGRTAYRVVQEALTNAAKHAPGSAVRVRITGEPGEGMDISVRNTRGGAGPASWARGSGTGLIGLEERTALAEGRFHAGGTGDGGFAVEVWLPWRE</sequence>
<dbReference type="GO" id="GO:0016020">
    <property type="term" value="C:membrane"/>
    <property type="evidence" value="ECO:0007669"/>
    <property type="project" value="InterPro"/>
</dbReference>
<feature type="domain" description="Histidine kinase/HSP90-like ATPase" evidence="10">
    <location>
        <begin position="322"/>
        <end position="411"/>
    </location>
</feature>
<keyword evidence="4" id="KW-0808">Transferase</keyword>
<evidence type="ECO:0000259" key="10">
    <source>
        <dbReference type="Pfam" id="PF02518"/>
    </source>
</evidence>
<dbReference type="InterPro" id="IPR050482">
    <property type="entry name" value="Sensor_HK_TwoCompSys"/>
</dbReference>
<dbReference type="EMBL" id="SFCC01000012">
    <property type="protein sequence ID" value="RZQ61509.1"/>
    <property type="molecule type" value="Genomic_DNA"/>
</dbReference>
<keyword evidence="6 12" id="KW-0418">Kinase</keyword>
<dbReference type="Pfam" id="PF02518">
    <property type="entry name" value="HATPase_c"/>
    <property type="match status" value="1"/>
</dbReference>
<dbReference type="InterPro" id="IPR011712">
    <property type="entry name" value="Sig_transdc_His_kin_sub3_dim/P"/>
</dbReference>
<dbReference type="PANTHER" id="PTHR24421:SF10">
    <property type="entry name" value="NITRATE_NITRITE SENSOR PROTEIN NARQ"/>
    <property type="match status" value="1"/>
</dbReference>
<proteinExistence type="predicted"/>
<keyword evidence="3" id="KW-0597">Phosphoprotein</keyword>
<evidence type="ECO:0000313" key="12">
    <source>
        <dbReference type="EMBL" id="RZQ61509.1"/>
    </source>
</evidence>